<evidence type="ECO:0000256" key="6">
    <source>
        <dbReference type="ARBA" id="ARBA00023014"/>
    </source>
</evidence>
<keyword evidence="7" id="KW-0003">3Fe-4S</keyword>
<comment type="cofactor">
    <cofactor evidence="1">
        <name>[3Fe-4S] cluster</name>
        <dbReference type="ChEBI" id="CHEBI:21137"/>
    </cofactor>
</comment>
<accession>A0A7K1USD4</accession>
<dbReference type="GO" id="GO:0046872">
    <property type="term" value="F:metal ion binding"/>
    <property type="evidence" value="ECO:0007669"/>
    <property type="project" value="UniProtKB-KW"/>
</dbReference>
<evidence type="ECO:0000313" key="8">
    <source>
        <dbReference type="EMBL" id="MVU77262.1"/>
    </source>
</evidence>
<dbReference type="Gene3D" id="3.30.70.20">
    <property type="match status" value="1"/>
</dbReference>
<comment type="caution">
    <text evidence="8">The sequence shown here is derived from an EMBL/GenBank/DDBJ whole genome shotgun (WGS) entry which is preliminary data.</text>
</comment>
<keyword evidence="5" id="KW-0408">Iron</keyword>
<dbReference type="Proteomes" id="UP000466794">
    <property type="component" value="Unassembled WGS sequence"/>
</dbReference>
<evidence type="ECO:0000256" key="4">
    <source>
        <dbReference type="ARBA" id="ARBA00022982"/>
    </source>
</evidence>
<keyword evidence="2" id="KW-0813">Transport</keyword>
<proteinExistence type="predicted"/>
<dbReference type="InterPro" id="IPR051269">
    <property type="entry name" value="Fe-S_cluster_ET"/>
</dbReference>
<name>A0A7K1USD4_9NOCA</name>
<gene>
    <name evidence="8" type="ORF">GPX89_08385</name>
</gene>
<protein>
    <submittedName>
        <fullName evidence="8">Ferredoxin</fullName>
    </submittedName>
</protein>
<dbReference type="SUPFAM" id="SSF54862">
    <property type="entry name" value="4Fe-4S ferredoxins"/>
    <property type="match status" value="1"/>
</dbReference>
<evidence type="ECO:0000256" key="1">
    <source>
        <dbReference type="ARBA" id="ARBA00001927"/>
    </source>
</evidence>
<dbReference type="PANTHER" id="PTHR36923:SF3">
    <property type="entry name" value="FERREDOXIN"/>
    <property type="match status" value="1"/>
</dbReference>
<dbReference type="PANTHER" id="PTHR36923">
    <property type="entry name" value="FERREDOXIN"/>
    <property type="match status" value="1"/>
</dbReference>
<dbReference type="RefSeq" id="WP_157386630.1">
    <property type="nucleotide sequence ID" value="NZ_WRPP01000001.1"/>
</dbReference>
<sequence length="65" mass="7154">MRISVNRSRCEGHGLCTQQAPAVFSLDDNTELNQRFEDTDIPAEYLPAARAAIGACPVAALRERH</sequence>
<dbReference type="GO" id="GO:0051538">
    <property type="term" value="F:3 iron, 4 sulfur cluster binding"/>
    <property type="evidence" value="ECO:0007669"/>
    <property type="project" value="UniProtKB-KW"/>
</dbReference>
<keyword evidence="6" id="KW-0411">Iron-sulfur</keyword>
<evidence type="ECO:0000256" key="2">
    <source>
        <dbReference type="ARBA" id="ARBA00022448"/>
    </source>
</evidence>
<evidence type="ECO:0000256" key="3">
    <source>
        <dbReference type="ARBA" id="ARBA00022723"/>
    </source>
</evidence>
<dbReference type="EMBL" id="WRPP01000001">
    <property type="protein sequence ID" value="MVU77262.1"/>
    <property type="molecule type" value="Genomic_DNA"/>
</dbReference>
<keyword evidence="9" id="KW-1185">Reference proteome</keyword>
<dbReference type="AlphaFoldDB" id="A0A7K1USD4"/>
<reference evidence="8 9" key="1">
    <citation type="submission" date="2019-12" db="EMBL/GenBank/DDBJ databases">
        <title>Nocardia sp. nov. ET3-3 isolated from soil.</title>
        <authorList>
            <person name="Kanchanasin P."/>
            <person name="Tanasupawat S."/>
            <person name="Yuki M."/>
            <person name="Kudo T."/>
        </authorList>
    </citation>
    <scope>NUCLEOTIDE SEQUENCE [LARGE SCALE GENOMIC DNA]</scope>
    <source>
        <strain evidence="8 9">ET3-3</strain>
    </source>
</reference>
<evidence type="ECO:0000256" key="5">
    <source>
        <dbReference type="ARBA" id="ARBA00023004"/>
    </source>
</evidence>
<keyword evidence="4" id="KW-0249">Electron transport</keyword>
<dbReference type="Pfam" id="PF13459">
    <property type="entry name" value="Fer4_15"/>
    <property type="match status" value="1"/>
</dbReference>
<organism evidence="8 9">
    <name type="scientific">Nocardia terrae</name>
    <dbReference type="NCBI Taxonomy" id="2675851"/>
    <lineage>
        <taxon>Bacteria</taxon>
        <taxon>Bacillati</taxon>
        <taxon>Actinomycetota</taxon>
        <taxon>Actinomycetes</taxon>
        <taxon>Mycobacteriales</taxon>
        <taxon>Nocardiaceae</taxon>
        <taxon>Nocardia</taxon>
    </lineage>
</organism>
<keyword evidence="3" id="KW-0479">Metal-binding</keyword>
<evidence type="ECO:0000313" key="9">
    <source>
        <dbReference type="Proteomes" id="UP000466794"/>
    </source>
</evidence>
<evidence type="ECO:0000256" key="7">
    <source>
        <dbReference type="ARBA" id="ARBA00023291"/>
    </source>
</evidence>